<keyword evidence="2" id="KW-1185">Reference proteome</keyword>
<protein>
    <submittedName>
        <fullName evidence="1">Uncharacterized protein</fullName>
    </submittedName>
</protein>
<dbReference type="EMBL" id="CM029051">
    <property type="protein sequence ID" value="KAG2559842.1"/>
    <property type="molecule type" value="Genomic_DNA"/>
</dbReference>
<reference evidence="1" key="1">
    <citation type="submission" date="2020-05" db="EMBL/GenBank/DDBJ databases">
        <title>WGS assembly of Panicum virgatum.</title>
        <authorList>
            <person name="Lovell J.T."/>
            <person name="Jenkins J."/>
            <person name="Shu S."/>
            <person name="Juenger T.E."/>
            <person name="Schmutz J."/>
        </authorList>
    </citation>
    <scope>NUCLEOTIDE SEQUENCE</scope>
    <source>
        <strain evidence="1">AP13</strain>
    </source>
</reference>
<accession>A0A8T0PI20</accession>
<gene>
    <name evidence="1" type="ORF">PVAP13_8KG012600</name>
</gene>
<evidence type="ECO:0000313" key="2">
    <source>
        <dbReference type="Proteomes" id="UP000823388"/>
    </source>
</evidence>
<organism evidence="1 2">
    <name type="scientific">Panicum virgatum</name>
    <name type="common">Blackwell switchgrass</name>
    <dbReference type="NCBI Taxonomy" id="38727"/>
    <lineage>
        <taxon>Eukaryota</taxon>
        <taxon>Viridiplantae</taxon>
        <taxon>Streptophyta</taxon>
        <taxon>Embryophyta</taxon>
        <taxon>Tracheophyta</taxon>
        <taxon>Spermatophyta</taxon>
        <taxon>Magnoliopsida</taxon>
        <taxon>Liliopsida</taxon>
        <taxon>Poales</taxon>
        <taxon>Poaceae</taxon>
        <taxon>PACMAD clade</taxon>
        <taxon>Panicoideae</taxon>
        <taxon>Panicodae</taxon>
        <taxon>Paniceae</taxon>
        <taxon>Panicinae</taxon>
        <taxon>Panicum</taxon>
        <taxon>Panicum sect. Hiantes</taxon>
    </lineage>
</organism>
<proteinExistence type="predicted"/>
<comment type="caution">
    <text evidence="1">The sequence shown here is derived from an EMBL/GenBank/DDBJ whole genome shotgun (WGS) entry which is preliminary data.</text>
</comment>
<sequence>MADVGASLHEEELSDWMSQLFEKLDLEVYEDSISTGKMAQVGTYPITEGGISSEIHGKSQGKDSTMDLDGLHEEDLSSDWISLLFGKSGLEANEDSIRSKGKVAQVETPPLVEGGIFSEIDRSSEKDSTMTKAKKGDLFDDDEDEYVDWIIKILKSGGHDDILSRYIPDEGEKHVAHYDVPDEFYDPIEMDNATMDNCKSMNRVSVRVY</sequence>
<dbReference type="Proteomes" id="UP000823388">
    <property type="component" value="Chromosome 8K"/>
</dbReference>
<evidence type="ECO:0000313" key="1">
    <source>
        <dbReference type="EMBL" id="KAG2559842.1"/>
    </source>
</evidence>
<name>A0A8T0PI20_PANVG</name>
<dbReference type="AlphaFoldDB" id="A0A8T0PI20"/>